<evidence type="ECO:0000256" key="1">
    <source>
        <dbReference type="SAM" id="MobiDB-lite"/>
    </source>
</evidence>
<comment type="caution">
    <text evidence="2">The sequence shown here is derived from an EMBL/GenBank/DDBJ whole genome shotgun (WGS) entry which is preliminary data.</text>
</comment>
<evidence type="ECO:0000313" key="2">
    <source>
        <dbReference type="EMBL" id="CAE6457400.1"/>
    </source>
</evidence>
<feature type="compositionally biased region" description="Basic residues" evidence="1">
    <location>
        <begin position="154"/>
        <end position="164"/>
    </location>
</feature>
<dbReference type="EMBL" id="CAJMWT010002893">
    <property type="protein sequence ID" value="CAE6457400.1"/>
    <property type="molecule type" value="Genomic_DNA"/>
</dbReference>
<feature type="compositionally biased region" description="Basic and acidic residues" evidence="1">
    <location>
        <begin position="54"/>
        <end position="76"/>
    </location>
</feature>
<proteinExistence type="predicted"/>
<protein>
    <recommendedName>
        <fullName evidence="4">rRNA-processing protein FYV7</fullName>
    </recommendedName>
</protein>
<dbReference type="Proteomes" id="UP000663843">
    <property type="component" value="Unassembled WGS sequence"/>
</dbReference>
<feature type="region of interest" description="Disordered" evidence="1">
    <location>
        <begin position="1"/>
        <end position="198"/>
    </location>
</feature>
<dbReference type="AlphaFoldDB" id="A0A8H3BJN4"/>
<feature type="compositionally biased region" description="Low complexity" evidence="1">
    <location>
        <begin position="185"/>
        <end position="196"/>
    </location>
</feature>
<sequence>MAPPAPKKSRTAPKFNPGHLDPRRAQKFKREWIATQKLKAKYRAEKRRMGLKNTPEEPNRDKADGNAGEHETHSSDAESLPSNSLAGPDTPRSPAASSSPDTHPKPASKPKPSKPAISRRNTKSVTNEDNPEKNGPSLRELAKEAYSPAGLHTFKSHPLRRRPHGNNNARAQVNPYPNRAGANGQRGPLPRGRGQPNMAKRMGVLLEKIKRSNQ</sequence>
<evidence type="ECO:0008006" key="4">
    <source>
        <dbReference type="Google" id="ProtNLM"/>
    </source>
</evidence>
<feature type="compositionally biased region" description="Basic residues" evidence="1">
    <location>
        <begin position="38"/>
        <end position="50"/>
    </location>
</feature>
<name>A0A8H3BJN4_9AGAM</name>
<feature type="compositionally biased region" description="Basic and acidic residues" evidence="1">
    <location>
        <begin position="20"/>
        <end position="32"/>
    </location>
</feature>
<gene>
    <name evidence="2" type="ORF">RDB_LOCUS92817</name>
</gene>
<accession>A0A8H3BJN4</accession>
<organism evidence="2 3">
    <name type="scientific">Rhizoctonia solani</name>
    <dbReference type="NCBI Taxonomy" id="456999"/>
    <lineage>
        <taxon>Eukaryota</taxon>
        <taxon>Fungi</taxon>
        <taxon>Dikarya</taxon>
        <taxon>Basidiomycota</taxon>
        <taxon>Agaricomycotina</taxon>
        <taxon>Agaricomycetes</taxon>
        <taxon>Cantharellales</taxon>
        <taxon>Ceratobasidiaceae</taxon>
        <taxon>Rhizoctonia</taxon>
    </lineage>
</organism>
<evidence type="ECO:0000313" key="3">
    <source>
        <dbReference type="Proteomes" id="UP000663843"/>
    </source>
</evidence>
<reference evidence="2" key="1">
    <citation type="submission" date="2021-01" db="EMBL/GenBank/DDBJ databases">
        <authorList>
            <person name="Kaushik A."/>
        </authorList>
    </citation>
    <scope>NUCLEOTIDE SEQUENCE</scope>
    <source>
        <strain evidence="2">AG2-2IIIB</strain>
    </source>
</reference>